<reference evidence="1 2" key="1">
    <citation type="submission" date="2016-11" db="EMBL/GenBank/DDBJ databases">
        <title>The macronuclear genome of Stentor coeruleus: a giant cell with tiny introns.</title>
        <authorList>
            <person name="Slabodnick M."/>
            <person name="Ruby J.G."/>
            <person name="Reiff S.B."/>
            <person name="Swart E.C."/>
            <person name="Gosai S."/>
            <person name="Prabakaran S."/>
            <person name="Witkowska E."/>
            <person name="Larue G.E."/>
            <person name="Fisher S."/>
            <person name="Freeman R.M."/>
            <person name="Gunawardena J."/>
            <person name="Chu W."/>
            <person name="Stover N.A."/>
            <person name="Gregory B.D."/>
            <person name="Nowacki M."/>
            <person name="Derisi J."/>
            <person name="Roy S.W."/>
            <person name="Marshall W.F."/>
            <person name="Sood P."/>
        </authorList>
    </citation>
    <scope>NUCLEOTIDE SEQUENCE [LARGE SCALE GENOMIC DNA]</scope>
    <source>
        <strain evidence="1">WM001</strain>
    </source>
</reference>
<keyword evidence="2" id="KW-1185">Reference proteome</keyword>
<protein>
    <submittedName>
        <fullName evidence="1">Uncharacterized protein</fullName>
    </submittedName>
</protein>
<dbReference type="EMBL" id="MPUH01000747">
    <property type="protein sequence ID" value="OMJ74493.1"/>
    <property type="molecule type" value="Genomic_DNA"/>
</dbReference>
<evidence type="ECO:0000313" key="2">
    <source>
        <dbReference type="Proteomes" id="UP000187209"/>
    </source>
</evidence>
<dbReference type="AlphaFoldDB" id="A0A1R2BCI5"/>
<name>A0A1R2BCI5_9CILI</name>
<dbReference type="Proteomes" id="UP000187209">
    <property type="component" value="Unassembled WGS sequence"/>
</dbReference>
<sequence>MGCKSSLCTDSNELILSQHLHEKEIDVTIPASEKSTNHSLNTILNRNSRSIEPGKPAFLLKSFCVLMLKSFDNFEELLTVAELWITEIFKSLEDSVALVEDLRTIVSIDSSGNSLIIKHEVDGLRSFERVAWFCQKIQAMVKKTKLEKFKYKHFCKSEEFLMSLGPLTISLYLKLGNEIDCGIGIEKPLDRKQMSQFLSLSSEAKNIATWCNNNGQPIPVSCSFSTLSSKQCINFYIFDGLKEQNFTRGLSAFYHFGAPVPEKLQEIIQEAKSEEANCLLEFDENCISSVSLMTQIFEAPLSILKYLDAPVDEKKWMQFQNIFAVKSISLDLSSDGFLLKQYAWI</sequence>
<proteinExistence type="predicted"/>
<evidence type="ECO:0000313" key="1">
    <source>
        <dbReference type="EMBL" id="OMJ74493.1"/>
    </source>
</evidence>
<comment type="caution">
    <text evidence="1">The sequence shown here is derived from an EMBL/GenBank/DDBJ whole genome shotgun (WGS) entry which is preliminary data.</text>
</comment>
<dbReference type="OrthoDB" id="318466at2759"/>
<accession>A0A1R2BCI5</accession>
<organism evidence="1 2">
    <name type="scientific">Stentor coeruleus</name>
    <dbReference type="NCBI Taxonomy" id="5963"/>
    <lineage>
        <taxon>Eukaryota</taxon>
        <taxon>Sar</taxon>
        <taxon>Alveolata</taxon>
        <taxon>Ciliophora</taxon>
        <taxon>Postciliodesmatophora</taxon>
        <taxon>Heterotrichea</taxon>
        <taxon>Heterotrichida</taxon>
        <taxon>Stentoridae</taxon>
        <taxon>Stentor</taxon>
    </lineage>
</organism>
<gene>
    <name evidence="1" type="ORF">SteCoe_26571</name>
</gene>